<evidence type="ECO:0000256" key="1">
    <source>
        <dbReference type="ARBA" id="ARBA00004196"/>
    </source>
</evidence>
<keyword evidence="5" id="KW-1185">Reference proteome</keyword>
<feature type="compositionally biased region" description="Polar residues" evidence="2">
    <location>
        <begin position="253"/>
        <end position="263"/>
    </location>
</feature>
<gene>
    <name evidence="4" type="ORF">MKK02DRAFT_38401</name>
</gene>
<evidence type="ECO:0000256" key="2">
    <source>
        <dbReference type="SAM" id="MobiDB-lite"/>
    </source>
</evidence>
<dbReference type="PROSITE" id="PS51450">
    <property type="entry name" value="LRR"/>
    <property type="match status" value="1"/>
</dbReference>
<feature type="region of interest" description="Disordered" evidence="2">
    <location>
        <begin position="253"/>
        <end position="272"/>
    </location>
</feature>
<feature type="compositionally biased region" description="Polar residues" evidence="2">
    <location>
        <begin position="438"/>
        <end position="460"/>
    </location>
</feature>
<feature type="region of interest" description="Disordered" evidence="2">
    <location>
        <begin position="438"/>
        <end position="484"/>
    </location>
</feature>
<feature type="compositionally biased region" description="Low complexity" evidence="2">
    <location>
        <begin position="461"/>
        <end position="484"/>
    </location>
</feature>
<protein>
    <recommendedName>
        <fullName evidence="6">L domain-like protein</fullName>
    </recommendedName>
</protein>
<evidence type="ECO:0000313" key="4">
    <source>
        <dbReference type="EMBL" id="KAI9633745.1"/>
    </source>
</evidence>
<reference evidence="4" key="1">
    <citation type="journal article" date="2022" name="G3 (Bethesda)">
        <title>High quality genome of the basidiomycete yeast Dioszegia hungarica PDD-24b-2 isolated from cloud water.</title>
        <authorList>
            <person name="Jarrige D."/>
            <person name="Haridas S."/>
            <person name="Bleykasten-Grosshans C."/>
            <person name="Joly M."/>
            <person name="Nadalig T."/>
            <person name="Sancelme M."/>
            <person name="Vuilleumier S."/>
            <person name="Grigoriev I.V."/>
            <person name="Amato P."/>
            <person name="Bringel F."/>
        </authorList>
    </citation>
    <scope>NUCLEOTIDE SEQUENCE</scope>
    <source>
        <strain evidence="4">PDD-24b-2</strain>
    </source>
</reference>
<feature type="transmembrane region" description="Helical" evidence="3">
    <location>
        <begin position="413"/>
        <end position="432"/>
    </location>
</feature>
<dbReference type="InterPro" id="IPR051848">
    <property type="entry name" value="PGIP"/>
</dbReference>
<dbReference type="InterPro" id="IPR032675">
    <property type="entry name" value="LRR_dom_sf"/>
</dbReference>
<organism evidence="4 5">
    <name type="scientific">Dioszegia hungarica</name>
    <dbReference type="NCBI Taxonomy" id="4972"/>
    <lineage>
        <taxon>Eukaryota</taxon>
        <taxon>Fungi</taxon>
        <taxon>Dikarya</taxon>
        <taxon>Basidiomycota</taxon>
        <taxon>Agaricomycotina</taxon>
        <taxon>Tremellomycetes</taxon>
        <taxon>Tremellales</taxon>
        <taxon>Bulleribasidiaceae</taxon>
        <taxon>Dioszegia</taxon>
    </lineage>
</organism>
<comment type="subcellular location">
    <subcellularLocation>
        <location evidence="1">Cell envelope</location>
    </subcellularLocation>
</comment>
<evidence type="ECO:0000256" key="3">
    <source>
        <dbReference type="SAM" id="Phobius"/>
    </source>
</evidence>
<dbReference type="Pfam" id="PF00560">
    <property type="entry name" value="LRR_1"/>
    <property type="match status" value="1"/>
</dbReference>
<dbReference type="Proteomes" id="UP001164286">
    <property type="component" value="Unassembled WGS sequence"/>
</dbReference>
<proteinExistence type="predicted"/>
<accession>A0AA38H4P3</accession>
<feature type="compositionally biased region" description="Low complexity" evidence="2">
    <location>
        <begin position="33"/>
        <end position="45"/>
    </location>
</feature>
<keyword evidence="3" id="KW-0472">Membrane</keyword>
<name>A0AA38H4P3_9TREE</name>
<feature type="compositionally biased region" description="Basic and acidic residues" evidence="2">
    <location>
        <begin position="211"/>
        <end position="225"/>
    </location>
</feature>
<feature type="region of interest" description="Disordered" evidence="2">
    <location>
        <begin position="325"/>
        <end position="344"/>
    </location>
</feature>
<dbReference type="EMBL" id="JAKWFO010000008">
    <property type="protein sequence ID" value="KAI9633745.1"/>
    <property type="molecule type" value="Genomic_DNA"/>
</dbReference>
<comment type="caution">
    <text evidence="4">The sequence shown here is derived from an EMBL/GenBank/DDBJ whole genome shotgun (WGS) entry which is preliminary data.</text>
</comment>
<feature type="region of interest" description="Disordered" evidence="2">
    <location>
        <begin position="78"/>
        <end position="104"/>
    </location>
</feature>
<sequence>MPPSQPTNGQPGFKSRFSLLTLLPSRHPPLHISQPQPLLPSELQLRSVPRYDTHLSSRHTSAGPSGNGRIISQYASPLTSYPETPMLPSEERGGSPAKCRRPPPIDLTRVRAAYPTEQAINGAPASREIDLGTPSTPSPISPFARSRPPVSPPILPPLPPALKKSKAKREAKAVVDDPFEIAVVESGHRYASWQGGKVDIRPGQVIPRGLVESHDSRQGQGERRNTIQGENPEEEGEVYDSVLQHVLLTPTYLRSSPSSTHHTISGRRGQRETMLEKAKRLSRFVPLLPRRDDPTARAVRDMREREGAEMDRFRRVGLQLGSRSALDLGSPVPKGGRSPGHIGEKEEMVGGAERRQYERYDVKDLRDVKGGALRKYAKAERRRECWGWGRTRRSKEEVAELPFMKRMFHKFRLLLLILLLVIAAIVLAAIFLTRKPASSTGSTPSPLDNSTNSANPAPTQSGSASASIPPSGSATTAAPAPSSTSRTLQTCLDLYTSSSTAPYPCSDCTPLLLGTTNDFTTPLVNGNSTGIGAALQYCTLMDVVAAGNRSGFEALGWTGKGACGWKGINCDPRGRVTDISLTYPNVPYRFPTTIGQIPTLTTFRIKGNSSIPSGPFPASIISPTLVTLDISDTALQGPIASIDFKPAQSLNTLYLANNPILGSGVPDLRTNGKLLTLAMTGQLLSNVTEANLPSSLTYLDLSYNSLSGQIPSFLSLSGLKTLYLESNQYSTSPSALPSALSDLKLNNNPSSRGEMPMGVCGSTLLGNCDLRNTGLGGAAGSANGTRSCGKCLF</sequence>
<feature type="region of interest" description="Disordered" evidence="2">
    <location>
        <begin position="127"/>
        <end position="153"/>
    </location>
</feature>
<dbReference type="Gene3D" id="3.80.10.10">
    <property type="entry name" value="Ribonuclease Inhibitor"/>
    <property type="match status" value="1"/>
</dbReference>
<dbReference type="GeneID" id="77729290"/>
<keyword evidence="3" id="KW-1133">Transmembrane helix</keyword>
<dbReference type="AlphaFoldDB" id="A0AA38H4P3"/>
<evidence type="ECO:0000313" key="5">
    <source>
        <dbReference type="Proteomes" id="UP001164286"/>
    </source>
</evidence>
<dbReference type="SUPFAM" id="SSF52058">
    <property type="entry name" value="L domain-like"/>
    <property type="match status" value="1"/>
</dbReference>
<dbReference type="PANTHER" id="PTHR48059:SF30">
    <property type="entry name" value="OS06G0587000 PROTEIN"/>
    <property type="match status" value="1"/>
</dbReference>
<dbReference type="InterPro" id="IPR001611">
    <property type="entry name" value="Leu-rich_rpt"/>
</dbReference>
<keyword evidence="3" id="KW-0812">Transmembrane</keyword>
<feature type="region of interest" description="Disordered" evidence="2">
    <location>
        <begin position="26"/>
        <end position="45"/>
    </location>
</feature>
<dbReference type="RefSeq" id="XP_052943522.1">
    <property type="nucleotide sequence ID" value="XM_053090085.1"/>
</dbReference>
<dbReference type="PANTHER" id="PTHR48059">
    <property type="entry name" value="POLYGALACTURONASE INHIBITOR 1"/>
    <property type="match status" value="1"/>
</dbReference>
<evidence type="ECO:0008006" key="6">
    <source>
        <dbReference type="Google" id="ProtNLM"/>
    </source>
</evidence>
<feature type="region of interest" description="Disordered" evidence="2">
    <location>
        <begin position="211"/>
        <end position="237"/>
    </location>
</feature>